<protein>
    <submittedName>
        <fullName evidence="3">Uncharacterized protein</fullName>
    </submittedName>
</protein>
<keyword evidence="2" id="KW-0732">Signal</keyword>
<dbReference type="Proteomes" id="UP000789595">
    <property type="component" value="Unassembled WGS sequence"/>
</dbReference>
<feature type="chain" id="PRO_5036404007" evidence="2">
    <location>
        <begin position="22"/>
        <end position="1165"/>
    </location>
</feature>
<feature type="compositionally biased region" description="Pro residues" evidence="1">
    <location>
        <begin position="419"/>
        <end position="429"/>
    </location>
</feature>
<feature type="compositionally biased region" description="Low complexity" evidence="1">
    <location>
        <begin position="191"/>
        <end position="201"/>
    </location>
</feature>
<dbReference type="EMBL" id="HBIW01019561">
    <property type="protein sequence ID" value="CAE0701393.1"/>
    <property type="molecule type" value="Transcribed_RNA"/>
</dbReference>
<feature type="compositionally biased region" description="Low complexity" evidence="1">
    <location>
        <begin position="56"/>
        <end position="85"/>
    </location>
</feature>
<proteinExistence type="predicted"/>
<feature type="compositionally biased region" description="Low complexity" evidence="1">
    <location>
        <begin position="323"/>
        <end position="339"/>
    </location>
</feature>
<sequence>MRTMGSRRWYSVLLLAAISNAQDPTKMPVPKPTDVPTSVPTSEPTAEPTGKPSRDPTSLPTSEPTKTPTSAPTKTPTTAPTSKPSIVPTSTPTYLPTGVPTGKPSAVPTFSQPPSGSPTSKPTGVPTAQPSGLPTVDPTIAPTYETWMPSQVPTGKPSGVPTSAPTASPPPSEAPTIVPTSSPTPLPSLPPTSSVPSSAPTKSLLTLEISMFIDPHEEPTPFPSAVPTADPSFAPTSLPSHGPSVPPTSVPSSSPTSEPTAAPSSVPTSLPSSKPSATPTGEPTALPTVVPTPTPTGVPTSVPTHDPTEAPTFSPTSVPSSAPTNVPSSTPSKTPTTVPTPAPTYETDGPTGVPTSKPTSEPTFTLSPTSVPTGAPTKAPTNVPSSVPTSAPTSEPTKEPTGTPTSEPTHVPTTEPTAVPTPSPIPVPTRVPTTVPTALPTSTPTSPPSRPPTIGPTHVPTSFPSGEPTGVPTTTPTSTPTAVPTSRPSSISTILPFGIHYCQDYVAFDMEQYYKPVIQEITRAQSVPSVTCQSIGTHPGVHAGAPGGWNGPSSVAPEGKWDNDTAVLIAVTNFYATDEIDRDDPSKASTVFEVGDNVTWRMNRAIFKSVNQHQATFNRKMKMRIRNSFGGSRTRKRQLSDAAQAHVASLDGRTARNLQGAQYEMDYAYNASSALHFVDAANITWVTTEVVGSIAPSGVPTADPTATPTTPPSPEPTGVPTGTPTALPTTLPSPLPTPYPTAMCPSWATREGCAPNCLCCASYSEAKYRKPHESFYNEHMEKDFNPAEPDQCLMCDHGFECQETGGDGQRDGDGTCVEKADYAYEGENMCDWWKWAYRYGPNKTESGPYATNWKTGHAYAEDGSLPKKWYSINGKNCSKWDVDVVSTDKCKGLFHYCNETHCDESTASGHKTLKHDREGTICYSDYRAPDFVGYCSYEVGPSHCARCVEGACGKGACVQASLGFELGGAAADKTPEELTADPIFTGGLKKSIAEACDFAALGLDEDNIKDLVISYGRRRLEVDEAGGAVEQRRLQTAFSVTYTIVYDPDVVEISVDTIAQTVTAAAEEAIDEGSFIAALDTAMAEVAQELFDAGVITLAEQTAAVTAFVGAVVITETTVTVISTEAPTFWSDTEENMEPVIVSRRQGGVAVSELPACGCDDDTTA</sequence>
<feature type="compositionally biased region" description="Low complexity" evidence="1">
    <location>
        <begin position="403"/>
        <end position="418"/>
    </location>
</feature>
<feature type="compositionally biased region" description="Low complexity" evidence="1">
    <location>
        <begin position="464"/>
        <end position="489"/>
    </location>
</feature>
<keyword evidence="5" id="KW-1185">Reference proteome</keyword>
<feature type="region of interest" description="Disordered" evidence="1">
    <location>
        <begin position="19"/>
        <end position="489"/>
    </location>
</feature>
<evidence type="ECO:0000313" key="5">
    <source>
        <dbReference type="Proteomes" id="UP000789595"/>
    </source>
</evidence>
<feature type="compositionally biased region" description="Low complexity" evidence="1">
    <location>
        <begin position="113"/>
        <end position="127"/>
    </location>
</feature>
<feature type="compositionally biased region" description="Low complexity" evidence="1">
    <location>
        <begin position="718"/>
        <end position="730"/>
    </location>
</feature>
<feature type="compositionally biased region" description="Pro residues" evidence="1">
    <location>
        <begin position="445"/>
        <end position="454"/>
    </location>
</feature>
<dbReference type="OrthoDB" id="206220at2759"/>
<gene>
    <name evidence="3" type="ORF">PCAL00307_LOCUS16829</name>
    <name evidence="4" type="ORF">PECAL_2P30890</name>
</gene>
<reference evidence="4" key="2">
    <citation type="submission" date="2021-11" db="EMBL/GenBank/DDBJ databases">
        <authorList>
            <consortium name="Genoscope - CEA"/>
            <person name="William W."/>
        </authorList>
    </citation>
    <scope>NUCLEOTIDE SEQUENCE</scope>
</reference>
<dbReference type="EMBL" id="CAKKNE010000002">
    <property type="protein sequence ID" value="CAH0369943.1"/>
    <property type="molecule type" value="Genomic_DNA"/>
</dbReference>
<feature type="region of interest" description="Disordered" evidence="1">
    <location>
        <begin position="697"/>
        <end position="734"/>
    </location>
</feature>
<evidence type="ECO:0000313" key="4">
    <source>
        <dbReference type="EMBL" id="CAH0369943.1"/>
    </source>
</evidence>
<feature type="compositionally biased region" description="Low complexity" evidence="1">
    <location>
        <begin position="379"/>
        <end position="395"/>
    </location>
</feature>
<organism evidence="3">
    <name type="scientific">Pelagomonas calceolata</name>
    <dbReference type="NCBI Taxonomy" id="35677"/>
    <lineage>
        <taxon>Eukaryota</taxon>
        <taxon>Sar</taxon>
        <taxon>Stramenopiles</taxon>
        <taxon>Ochrophyta</taxon>
        <taxon>Pelagophyceae</taxon>
        <taxon>Pelagomonadales</taxon>
        <taxon>Pelagomonadaceae</taxon>
        <taxon>Pelagomonas</taxon>
    </lineage>
</organism>
<feature type="compositionally biased region" description="Polar residues" evidence="1">
    <location>
        <begin position="353"/>
        <end position="372"/>
    </location>
</feature>
<dbReference type="PANTHER" id="PTHR36489:SF2">
    <property type="entry name" value="APPLE DOMAIN-CONTAINING PROTEIN"/>
    <property type="match status" value="1"/>
</dbReference>
<feature type="compositionally biased region" description="Polar residues" evidence="1">
    <location>
        <begin position="311"/>
        <end position="322"/>
    </location>
</feature>
<evidence type="ECO:0000313" key="3">
    <source>
        <dbReference type="EMBL" id="CAE0701393.1"/>
    </source>
</evidence>
<feature type="compositionally biased region" description="Low complexity" evidence="1">
    <location>
        <begin position="250"/>
        <end position="276"/>
    </location>
</feature>
<feature type="signal peptide" evidence="2">
    <location>
        <begin position="1"/>
        <end position="21"/>
    </location>
</feature>
<dbReference type="PANTHER" id="PTHR36489">
    <property type="entry name" value="PROTEIN-COUPLED RECEPTOR GPR1, PUTATIVE-RELATED"/>
    <property type="match status" value="1"/>
</dbReference>
<evidence type="ECO:0000256" key="2">
    <source>
        <dbReference type="SAM" id="SignalP"/>
    </source>
</evidence>
<evidence type="ECO:0000256" key="1">
    <source>
        <dbReference type="SAM" id="MobiDB-lite"/>
    </source>
</evidence>
<feature type="compositionally biased region" description="Low complexity" evidence="1">
    <location>
        <begin position="430"/>
        <end position="444"/>
    </location>
</feature>
<reference evidence="3" key="1">
    <citation type="submission" date="2021-01" db="EMBL/GenBank/DDBJ databases">
        <authorList>
            <person name="Corre E."/>
            <person name="Pelletier E."/>
            <person name="Niang G."/>
            <person name="Scheremetjew M."/>
            <person name="Finn R."/>
            <person name="Kale V."/>
            <person name="Holt S."/>
            <person name="Cochrane G."/>
            <person name="Meng A."/>
            <person name="Brown T."/>
            <person name="Cohen L."/>
        </authorList>
    </citation>
    <scope>NUCLEOTIDE SEQUENCE</scope>
    <source>
        <strain evidence="3">CCMP1756</strain>
    </source>
</reference>
<name>A0A7S4A242_9STRA</name>
<accession>A0A7S4A242</accession>
<feature type="compositionally biased region" description="Polar residues" evidence="1">
    <location>
        <begin position="35"/>
        <end position="44"/>
    </location>
</feature>
<dbReference type="AlphaFoldDB" id="A0A7S4A242"/>